<reference evidence="10" key="1">
    <citation type="submission" date="2016-11" db="UniProtKB">
        <authorList>
            <consortium name="WormBaseParasite"/>
        </authorList>
    </citation>
    <scope>IDENTIFICATION</scope>
</reference>
<accession>A0A1I8G7A7</accession>
<keyword evidence="9" id="KW-1185">Reference proteome</keyword>
<dbReference type="SUPFAM" id="SSF103473">
    <property type="entry name" value="MFS general substrate transporter"/>
    <property type="match status" value="1"/>
</dbReference>
<feature type="transmembrane region" description="Helical" evidence="7">
    <location>
        <begin position="106"/>
        <end position="130"/>
    </location>
</feature>
<organism evidence="9 10">
    <name type="scientific">Macrostomum lignano</name>
    <dbReference type="NCBI Taxonomy" id="282301"/>
    <lineage>
        <taxon>Eukaryota</taxon>
        <taxon>Metazoa</taxon>
        <taxon>Spiralia</taxon>
        <taxon>Lophotrochozoa</taxon>
        <taxon>Platyhelminthes</taxon>
        <taxon>Rhabditophora</taxon>
        <taxon>Macrostomorpha</taxon>
        <taxon>Macrostomida</taxon>
        <taxon>Macrostomidae</taxon>
        <taxon>Macrostomum</taxon>
    </lineage>
</organism>
<feature type="domain" description="Major facilitator superfamily (MFS) profile" evidence="8">
    <location>
        <begin position="106"/>
        <end position="542"/>
    </location>
</feature>
<evidence type="ECO:0000256" key="1">
    <source>
        <dbReference type="ARBA" id="ARBA00004141"/>
    </source>
</evidence>
<keyword evidence="6 7" id="KW-0472">Membrane</keyword>
<comment type="subcellular location">
    <subcellularLocation>
        <location evidence="1">Membrane</location>
        <topology evidence="1">Multi-pass membrane protein</topology>
    </subcellularLocation>
</comment>
<evidence type="ECO:0000259" key="8">
    <source>
        <dbReference type="PROSITE" id="PS50850"/>
    </source>
</evidence>
<evidence type="ECO:0000256" key="2">
    <source>
        <dbReference type="ARBA" id="ARBA00008335"/>
    </source>
</evidence>
<feature type="transmembrane region" description="Helical" evidence="7">
    <location>
        <begin position="340"/>
        <end position="359"/>
    </location>
</feature>
<feature type="transmembrane region" description="Helical" evidence="7">
    <location>
        <begin position="516"/>
        <end position="539"/>
    </location>
</feature>
<keyword evidence="3" id="KW-0813">Transport</keyword>
<feature type="transmembrane region" description="Helical" evidence="7">
    <location>
        <begin position="229"/>
        <end position="251"/>
    </location>
</feature>
<protein>
    <submittedName>
        <fullName evidence="10">MFS domain-containing protein</fullName>
    </submittedName>
</protein>
<feature type="transmembrane region" description="Helical" evidence="7">
    <location>
        <begin position="257"/>
        <end position="278"/>
    </location>
</feature>
<evidence type="ECO:0000256" key="4">
    <source>
        <dbReference type="ARBA" id="ARBA00022692"/>
    </source>
</evidence>
<evidence type="ECO:0000313" key="9">
    <source>
        <dbReference type="Proteomes" id="UP000095280"/>
    </source>
</evidence>
<dbReference type="GO" id="GO:0022857">
    <property type="term" value="F:transmembrane transporter activity"/>
    <property type="evidence" value="ECO:0007669"/>
    <property type="project" value="InterPro"/>
</dbReference>
<dbReference type="WBParaSite" id="maker-uti_cns_0001078-snap-gene-1.16-mRNA-1">
    <property type="protein sequence ID" value="maker-uti_cns_0001078-snap-gene-1.16-mRNA-1"/>
    <property type="gene ID" value="maker-uti_cns_0001078-snap-gene-1.16"/>
</dbReference>
<evidence type="ECO:0000256" key="6">
    <source>
        <dbReference type="ARBA" id="ARBA00023136"/>
    </source>
</evidence>
<dbReference type="InterPro" id="IPR005828">
    <property type="entry name" value="MFS_sugar_transport-like"/>
</dbReference>
<dbReference type="Pfam" id="PF00083">
    <property type="entry name" value="Sugar_tr"/>
    <property type="match status" value="2"/>
</dbReference>
<sequence length="559" mass="60765">MSVSFIRRSRYRLEDDSLDADGDLSRAASPRRQPRVATATPSLIVAASPAARARAKNARVLLSSGSASGAASAAAGSDSSQGERQVRYTVEEAVEKLGFGRFQIKILCITGIMSAADAMEMLLLSVLGPALRCDWRLTSTEVAGITTVVFAGMLLGAPGWGAVSDKRGRWSVFALSLCLMAYFGLLCSFSPDYFWLVSLRGVVGFNIGGAASSFTLLSEYLPQQHRAKVLILYNLFWGLGSTFEILLAYLVLPTLGWRYLVAFSSLPLFLFMLTLGHLPESARFLLASGRAEEAAAVIDQIARENRRPAMEGRPAVATVSESDRGQLKALFHPFYRRTSFILFSLWFGVAFSYYGIVLVSTEIFRFHQDCFSTAQSVTVAHNTTESVVDNSCCRGLQSDDYTAMLISSLGEFVIIPVNMLTIDALGRRATLGINYLLTGVFFGLTYLCVPKAATTAFLFLIRAHSAGIFNTIYIYTTEVYPTVIRSLGLGICSAMARLGSMTTPFVAQVIMPDVSVLLAFIIYLMVDLSCAGLCVLLPIETSGRALAHSLELPNVKFCC</sequence>
<dbReference type="AlphaFoldDB" id="A0A1I8G7A7"/>
<evidence type="ECO:0000313" key="10">
    <source>
        <dbReference type="WBParaSite" id="maker-uti_cns_0001078-snap-gene-1.16-mRNA-1"/>
    </source>
</evidence>
<keyword evidence="4 7" id="KW-0812">Transmembrane</keyword>
<feature type="transmembrane region" description="Helical" evidence="7">
    <location>
        <begin position="170"/>
        <end position="191"/>
    </location>
</feature>
<keyword evidence="5 7" id="KW-1133">Transmembrane helix</keyword>
<evidence type="ECO:0000256" key="3">
    <source>
        <dbReference type="ARBA" id="ARBA00022448"/>
    </source>
</evidence>
<proteinExistence type="inferred from homology"/>
<dbReference type="Gene3D" id="1.20.1250.20">
    <property type="entry name" value="MFS general substrate transporter like domains"/>
    <property type="match status" value="1"/>
</dbReference>
<feature type="transmembrane region" description="Helical" evidence="7">
    <location>
        <begin position="142"/>
        <end position="163"/>
    </location>
</feature>
<feature type="transmembrane region" description="Helical" evidence="7">
    <location>
        <begin position="487"/>
        <end position="510"/>
    </location>
</feature>
<dbReference type="GO" id="GO:0016020">
    <property type="term" value="C:membrane"/>
    <property type="evidence" value="ECO:0007669"/>
    <property type="project" value="UniProtKB-SubCell"/>
</dbReference>
<dbReference type="InterPro" id="IPR036259">
    <property type="entry name" value="MFS_trans_sf"/>
</dbReference>
<evidence type="ECO:0000256" key="7">
    <source>
        <dbReference type="SAM" id="Phobius"/>
    </source>
</evidence>
<dbReference type="PROSITE" id="PS50850">
    <property type="entry name" value="MFS"/>
    <property type="match status" value="1"/>
</dbReference>
<evidence type="ECO:0000256" key="5">
    <source>
        <dbReference type="ARBA" id="ARBA00022989"/>
    </source>
</evidence>
<name>A0A1I8G7A7_9PLAT</name>
<dbReference type="Proteomes" id="UP000095280">
    <property type="component" value="Unplaced"/>
</dbReference>
<dbReference type="PANTHER" id="PTHR23511:SF45">
    <property type="entry name" value="SVOP LIKE"/>
    <property type="match status" value="1"/>
</dbReference>
<dbReference type="PANTHER" id="PTHR23511">
    <property type="entry name" value="SYNAPTIC VESICLE GLYCOPROTEIN 2"/>
    <property type="match status" value="1"/>
</dbReference>
<comment type="similarity">
    <text evidence="2">Belongs to the major facilitator superfamily.</text>
</comment>
<dbReference type="InterPro" id="IPR020846">
    <property type="entry name" value="MFS_dom"/>
</dbReference>
<feature type="transmembrane region" description="Helical" evidence="7">
    <location>
        <begin position="197"/>
        <end position="217"/>
    </location>
</feature>